<organism evidence="1 2">
    <name type="scientific">Nostocoides veronense</name>
    <dbReference type="NCBI Taxonomy" id="330836"/>
    <lineage>
        <taxon>Bacteria</taxon>
        <taxon>Bacillati</taxon>
        <taxon>Actinomycetota</taxon>
        <taxon>Actinomycetes</taxon>
        <taxon>Micrococcales</taxon>
        <taxon>Intrasporangiaceae</taxon>
        <taxon>Nostocoides</taxon>
    </lineage>
</organism>
<accession>A0ABN2LJ24</accession>
<comment type="caution">
    <text evidence="1">The sequence shown here is derived from an EMBL/GenBank/DDBJ whole genome shotgun (WGS) entry which is preliminary data.</text>
</comment>
<dbReference type="InterPro" id="IPR010985">
    <property type="entry name" value="Ribbon_hlx_hlx"/>
</dbReference>
<gene>
    <name evidence="1" type="ORF">GCM10009811_13680</name>
</gene>
<keyword evidence="2" id="KW-1185">Reference proteome</keyword>
<evidence type="ECO:0000313" key="2">
    <source>
        <dbReference type="Proteomes" id="UP001499938"/>
    </source>
</evidence>
<sequence>MPSVQVKNVPDEVLAVHHRRARAAHQSLQEYLLQRLTDDAARATWDEVLAEVAALDRHPLNLDSLNQMIREDRESH</sequence>
<name>A0ABN2LJ24_9MICO</name>
<protein>
    <recommendedName>
        <fullName evidence="3">Antitoxin</fullName>
    </recommendedName>
</protein>
<reference evidence="1 2" key="1">
    <citation type="journal article" date="2019" name="Int. J. Syst. Evol. Microbiol.">
        <title>The Global Catalogue of Microorganisms (GCM) 10K type strain sequencing project: providing services to taxonomists for standard genome sequencing and annotation.</title>
        <authorList>
            <consortium name="The Broad Institute Genomics Platform"/>
            <consortium name="The Broad Institute Genome Sequencing Center for Infectious Disease"/>
            <person name="Wu L."/>
            <person name="Ma J."/>
        </authorList>
    </citation>
    <scope>NUCLEOTIDE SEQUENCE [LARGE SCALE GENOMIC DNA]</scope>
    <source>
        <strain evidence="1 2">JCM 15592</strain>
    </source>
</reference>
<evidence type="ECO:0000313" key="1">
    <source>
        <dbReference type="EMBL" id="GAA1790039.1"/>
    </source>
</evidence>
<dbReference type="Proteomes" id="UP001499938">
    <property type="component" value="Unassembled WGS sequence"/>
</dbReference>
<evidence type="ECO:0008006" key="3">
    <source>
        <dbReference type="Google" id="ProtNLM"/>
    </source>
</evidence>
<proteinExistence type="predicted"/>
<dbReference type="SUPFAM" id="SSF47598">
    <property type="entry name" value="Ribbon-helix-helix"/>
    <property type="match status" value="1"/>
</dbReference>
<dbReference type="EMBL" id="BAAAPO010000022">
    <property type="protein sequence ID" value="GAA1790039.1"/>
    <property type="molecule type" value="Genomic_DNA"/>
</dbReference>
<dbReference type="RefSeq" id="WP_344082854.1">
    <property type="nucleotide sequence ID" value="NZ_BAAAPO010000022.1"/>
</dbReference>